<dbReference type="Pfam" id="PF10300">
    <property type="entry name" value="Iml2-TPR_39"/>
    <property type="match status" value="1"/>
</dbReference>
<keyword evidence="2" id="KW-1185">Reference proteome</keyword>
<dbReference type="EMBL" id="CADCXV010000158">
    <property type="protein sequence ID" value="CAB0028577.1"/>
    <property type="molecule type" value="Genomic_DNA"/>
</dbReference>
<dbReference type="Proteomes" id="UP000479190">
    <property type="component" value="Unassembled WGS sequence"/>
</dbReference>
<dbReference type="PANTHER" id="PTHR31859">
    <property type="entry name" value="TETRATRICOPEPTIDE REPEAT PROTEIN 39 FAMILY MEMBER"/>
    <property type="match status" value="1"/>
</dbReference>
<dbReference type="PANTHER" id="PTHR31859:SF1">
    <property type="entry name" value="TETRATRICOPEPTIDE REPEAT PROTEIN 39C"/>
    <property type="match status" value="1"/>
</dbReference>
<dbReference type="InterPro" id="IPR019412">
    <property type="entry name" value="IML2/TPR_39"/>
</dbReference>
<dbReference type="GO" id="GO:0060271">
    <property type="term" value="P:cilium assembly"/>
    <property type="evidence" value="ECO:0007669"/>
    <property type="project" value="TreeGrafter"/>
</dbReference>
<sequence>MSPTMHRDHLRSEGVRAEIGTTGRVGGLASVRGTFDTSATGAERLCARRLDAAFVEPTEVTRLMTAVSFGYGVFQLFVSLMPPTMLKYIHLLGFEGDRQAGLTALMYSRSSQDMRAPLATKEYYLVNVGLSKETQEK</sequence>
<reference evidence="1 2" key="1">
    <citation type="submission" date="2020-02" db="EMBL/GenBank/DDBJ databases">
        <authorList>
            <person name="Ferguson B K."/>
        </authorList>
    </citation>
    <scope>NUCLEOTIDE SEQUENCE [LARGE SCALE GENOMIC DNA]</scope>
</reference>
<organism evidence="1 2">
    <name type="scientific">Trichogramma brassicae</name>
    <dbReference type="NCBI Taxonomy" id="86971"/>
    <lineage>
        <taxon>Eukaryota</taxon>
        <taxon>Metazoa</taxon>
        <taxon>Ecdysozoa</taxon>
        <taxon>Arthropoda</taxon>
        <taxon>Hexapoda</taxon>
        <taxon>Insecta</taxon>
        <taxon>Pterygota</taxon>
        <taxon>Neoptera</taxon>
        <taxon>Endopterygota</taxon>
        <taxon>Hymenoptera</taxon>
        <taxon>Apocrita</taxon>
        <taxon>Proctotrupomorpha</taxon>
        <taxon>Chalcidoidea</taxon>
        <taxon>Trichogrammatidae</taxon>
        <taxon>Trichogramma</taxon>
    </lineage>
</organism>
<evidence type="ECO:0000313" key="2">
    <source>
        <dbReference type="Proteomes" id="UP000479190"/>
    </source>
</evidence>
<gene>
    <name evidence="1" type="ORF">TBRA_LOCUS733</name>
</gene>
<protein>
    <submittedName>
        <fullName evidence="1">Uncharacterized protein</fullName>
    </submittedName>
</protein>
<name>A0A6H5HVP8_9HYME</name>
<dbReference type="OrthoDB" id="2154985at2759"/>
<accession>A0A6H5HVP8</accession>
<proteinExistence type="predicted"/>
<dbReference type="AlphaFoldDB" id="A0A6H5HVP8"/>
<evidence type="ECO:0000313" key="1">
    <source>
        <dbReference type="EMBL" id="CAB0028577.1"/>
    </source>
</evidence>